<evidence type="ECO:0000313" key="4">
    <source>
        <dbReference type="Proteomes" id="UP000030106"/>
    </source>
</evidence>
<name>A0A0A2VEF8_BEABA</name>
<sequence length="869" mass="98648">MESRRDSSIAATKEVSMSPLPPSQRAEMWDIAEDDFWRKNAVQRQEQFAQASQRWNHDRSSTITHIRHLEAEARELREKEERLSRELMAIRSQAALVNNTYNHEAQRLNNVDAQHEMEKQQLVQKQEKIQDKMHDWFKQRRNQDGVQERQWALPELNDKRPPERQQKLPSLANLHLPRESPKHDDRIVAIIDSDGTILDKLEYTRLSNERTTNISSRAVLQPIKIRNAQRFFDDTRPSIYSFADGKGTGWIACMIQATGSAQKKKCQGCSNSESPFEGCIAVGGRLFPKCGNCEWNGISCQGLEPLSPNSILDRRSSALAPLRIVPHSTANLSMSGLSLKSASTTTTLADMQTLAAEASAKAYATHCGPPAVSVSGFKPVNQTTMYERDSPIPSTVTSLTASSTTSYPHGSKTSPSSCPTSRQMTPLTFRSVEFATPGSCDITKETLILRHNGSFYVYPKCIEGVPVEKITPSHPYWEPKWPDLRTLVEPVLRSWEEKYQAAEEANRRGEAVGSVKYQYGRQVNRGNKILKFLEQGAISPYQLLSKRFMSVGKGSITSYDTLFRLCETIEALADYKTDVEPVDWLRQRLHELIEAQGTGFNFSKTIHDFYNDSKLAALRQRSGFKSIGRPSGIKMPRKRTGSVDEATPSAPRTRKRRKASSYGTPSPAAESIHEARTTDGDEEEGPVGKKQKAAAKVLDSLETGEVSDADSWSRAPIAQFDFRIYQIKTRLFTSSEKVTQYWGWVAERNMFEHQVLEGTDPVRWGVHREPIDFSLRLEDVVKISWNLKALRVYLVMSDRQICFEDDKPRGDVMVSFKRENTMRRFIKFCRGQEIQLVEETWKKMEHLWGTMQSERLPGGDEKPSARLKE</sequence>
<feature type="compositionally biased region" description="Basic and acidic residues" evidence="2">
    <location>
        <begin position="156"/>
        <end position="166"/>
    </location>
</feature>
<feature type="coiled-coil region" evidence="1">
    <location>
        <begin position="66"/>
        <end position="128"/>
    </location>
</feature>
<dbReference type="AlphaFoldDB" id="A0A0A2VEF8"/>
<reference evidence="3 4" key="1">
    <citation type="submission" date="2012-10" db="EMBL/GenBank/DDBJ databases">
        <title>Genome sequencing and analysis of entomopathogenic fungi Beauveria bassiana D1-5.</title>
        <authorList>
            <person name="Li Q."/>
            <person name="Wang L."/>
            <person name="Zhang Z."/>
            <person name="Wang Q."/>
            <person name="Ren J."/>
            <person name="Wang M."/>
            <person name="Xu W."/>
            <person name="Wang J."/>
            <person name="Lu Y."/>
            <person name="Du Q."/>
            <person name="Sun Z."/>
        </authorList>
    </citation>
    <scope>NUCLEOTIDE SEQUENCE [LARGE SCALE GENOMIC DNA]</scope>
    <source>
        <strain evidence="3 4">D1-5</strain>
    </source>
</reference>
<keyword evidence="1" id="KW-0175">Coiled coil</keyword>
<evidence type="ECO:0000256" key="2">
    <source>
        <dbReference type="SAM" id="MobiDB-lite"/>
    </source>
</evidence>
<feature type="region of interest" description="Disordered" evidence="2">
    <location>
        <begin position="626"/>
        <end position="694"/>
    </location>
</feature>
<evidence type="ECO:0000256" key="1">
    <source>
        <dbReference type="SAM" id="Coils"/>
    </source>
</evidence>
<feature type="region of interest" description="Disordered" evidence="2">
    <location>
        <begin position="153"/>
        <end position="178"/>
    </location>
</feature>
<proteinExistence type="predicted"/>
<protein>
    <submittedName>
        <fullName evidence="3">Uncharacterized protein</fullName>
    </submittedName>
</protein>
<dbReference type="Proteomes" id="UP000030106">
    <property type="component" value="Unassembled WGS sequence"/>
</dbReference>
<evidence type="ECO:0000313" key="3">
    <source>
        <dbReference type="EMBL" id="KGQ04682.1"/>
    </source>
</evidence>
<dbReference type="InterPro" id="IPR022190">
    <property type="entry name" value="DUF3716"/>
</dbReference>
<feature type="compositionally biased region" description="Polar residues" evidence="2">
    <location>
        <begin position="407"/>
        <end position="422"/>
    </location>
</feature>
<dbReference type="STRING" id="1245745.A0A0A2VEF8"/>
<dbReference type="HOGENOM" id="CLU_005317_0_0_1"/>
<comment type="caution">
    <text evidence="3">The sequence shown here is derived from an EMBL/GenBank/DDBJ whole genome shotgun (WGS) entry which is preliminary data.</text>
</comment>
<feature type="compositionally biased region" description="Low complexity" evidence="2">
    <location>
        <begin position="394"/>
        <end position="406"/>
    </location>
</feature>
<dbReference type="OrthoDB" id="4800057at2759"/>
<gene>
    <name evidence="3" type="ORF">BBAD15_g10069</name>
</gene>
<feature type="region of interest" description="Disordered" evidence="2">
    <location>
        <begin position="1"/>
        <end position="24"/>
    </location>
</feature>
<feature type="region of interest" description="Disordered" evidence="2">
    <location>
        <begin position="385"/>
        <end position="422"/>
    </location>
</feature>
<organism evidence="3 4">
    <name type="scientific">Beauveria bassiana D1-5</name>
    <dbReference type="NCBI Taxonomy" id="1245745"/>
    <lineage>
        <taxon>Eukaryota</taxon>
        <taxon>Fungi</taxon>
        <taxon>Dikarya</taxon>
        <taxon>Ascomycota</taxon>
        <taxon>Pezizomycotina</taxon>
        <taxon>Sordariomycetes</taxon>
        <taxon>Hypocreomycetidae</taxon>
        <taxon>Hypocreales</taxon>
        <taxon>Cordycipitaceae</taxon>
        <taxon>Beauveria</taxon>
    </lineage>
</organism>
<dbReference type="Pfam" id="PF12511">
    <property type="entry name" value="DUF3716"/>
    <property type="match status" value="1"/>
</dbReference>
<dbReference type="EMBL" id="ANFO01001025">
    <property type="protein sequence ID" value="KGQ04682.1"/>
    <property type="molecule type" value="Genomic_DNA"/>
</dbReference>
<dbReference type="eggNOG" id="ENOG502QTAC">
    <property type="taxonomic scope" value="Eukaryota"/>
</dbReference>
<accession>A0A0A2VEF8</accession>